<sequence length="336" mass="37205">MAGEKVTIRDIAQKAGVSVSTVSRVITCSGRVNSKTRAHIENLMKELGYKPNMAAQSLKTQRTRNIFLVVPDIVNPFYSNIAKTLQRYVSERGYILTLYNTNEDYDEEVRAIESAGETYAGGIVFASVSSDKAIINRLLDLNIPAVLLNSYDKCQIDSVHGERAYGTYLATTYLLENNHRRIAFAGGITSTTIGRSRKKGYLKALAEWSIPLDSRLVFEMGFSADSGYKAGKYFASLTERPTAICCANDMIAMGVLAAFREEGIQVPKDVSITGMDDIVYSQISNPPLTSVTNDSDDFAWHSFRLLFSRIDGQYTGEAREIILGRELVIRDSVAKI</sequence>
<name>A0A0W7TM07_9FIRM</name>
<accession>A0A0W7TM07</accession>
<protein>
    <recommendedName>
        <fullName evidence="4">HTH lacI-type domain-containing protein</fullName>
    </recommendedName>
</protein>
<dbReference type="PROSITE" id="PS50932">
    <property type="entry name" value="HTH_LACI_2"/>
    <property type="match status" value="1"/>
</dbReference>
<gene>
    <name evidence="5" type="ORF">ASJ35_17475</name>
</gene>
<dbReference type="Proteomes" id="UP000053433">
    <property type="component" value="Unassembled WGS sequence"/>
</dbReference>
<dbReference type="Pfam" id="PF00356">
    <property type="entry name" value="LacI"/>
    <property type="match status" value="1"/>
</dbReference>
<dbReference type="PANTHER" id="PTHR30146">
    <property type="entry name" value="LACI-RELATED TRANSCRIPTIONAL REPRESSOR"/>
    <property type="match status" value="1"/>
</dbReference>
<dbReference type="PANTHER" id="PTHR30146:SF109">
    <property type="entry name" value="HTH-TYPE TRANSCRIPTIONAL REGULATOR GALS"/>
    <property type="match status" value="1"/>
</dbReference>
<proteinExistence type="predicted"/>
<dbReference type="Pfam" id="PF13377">
    <property type="entry name" value="Peripla_BP_3"/>
    <property type="match status" value="1"/>
</dbReference>
<evidence type="ECO:0000256" key="2">
    <source>
        <dbReference type="ARBA" id="ARBA00023125"/>
    </source>
</evidence>
<dbReference type="CDD" id="cd01392">
    <property type="entry name" value="HTH_LacI"/>
    <property type="match status" value="1"/>
</dbReference>
<dbReference type="InterPro" id="IPR000843">
    <property type="entry name" value="HTH_LacI"/>
</dbReference>
<organism evidence="5 6">
    <name type="scientific">Ruthenibacterium lactatiformans</name>
    <dbReference type="NCBI Taxonomy" id="1550024"/>
    <lineage>
        <taxon>Bacteria</taxon>
        <taxon>Bacillati</taxon>
        <taxon>Bacillota</taxon>
        <taxon>Clostridia</taxon>
        <taxon>Eubacteriales</taxon>
        <taxon>Oscillospiraceae</taxon>
        <taxon>Ruthenibacterium</taxon>
    </lineage>
</organism>
<dbReference type="PROSITE" id="PS00356">
    <property type="entry name" value="HTH_LACI_1"/>
    <property type="match status" value="1"/>
</dbReference>
<dbReference type="Gene3D" id="3.40.50.2300">
    <property type="match status" value="2"/>
</dbReference>
<dbReference type="InterPro" id="IPR010982">
    <property type="entry name" value="Lambda_DNA-bd_dom_sf"/>
</dbReference>
<keyword evidence="1" id="KW-0805">Transcription regulation</keyword>
<dbReference type="GO" id="GO:0003700">
    <property type="term" value="F:DNA-binding transcription factor activity"/>
    <property type="evidence" value="ECO:0007669"/>
    <property type="project" value="TreeGrafter"/>
</dbReference>
<comment type="caution">
    <text evidence="5">The sequence shown here is derived from an EMBL/GenBank/DDBJ whole genome shotgun (WGS) entry which is preliminary data.</text>
</comment>
<dbReference type="EMBL" id="LMUA01000044">
    <property type="protein sequence ID" value="KUE74751.1"/>
    <property type="molecule type" value="Genomic_DNA"/>
</dbReference>
<dbReference type="SUPFAM" id="SSF47413">
    <property type="entry name" value="lambda repressor-like DNA-binding domains"/>
    <property type="match status" value="1"/>
</dbReference>
<dbReference type="CDD" id="cd06267">
    <property type="entry name" value="PBP1_LacI_sugar_binding-like"/>
    <property type="match status" value="1"/>
</dbReference>
<keyword evidence="2" id="KW-0238">DNA-binding</keyword>
<dbReference type="GO" id="GO:0000976">
    <property type="term" value="F:transcription cis-regulatory region binding"/>
    <property type="evidence" value="ECO:0007669"/>
    <property type="project" value="TreeGrafter"/>
</dbReference>
<evidence type="ECO:0000313" key="5">
    <source>
        <dbReference type="EMBL" id="KUE74751.1"/>
    </source>
</evidence>
<evidence type="ECO:0000256" key="3">
    <source>
        <dbReference type="ARBA" id="ARBA00023163"/>
    </source>
</evidence>
<dbReference type="AlphaFoldDB" id="A0A0W7TM07"/>
<reference evidence="5 6" key="1">
    <citation type="submission" date="2015-10" db="EMBL/GenBank/DDBJ databases">
        <title>A novel member of the family Ruminococcaceae isolated from human faeces.</title>
        <authorList>
            <person name="Shkoporov A.N."/>
            <person name="Chaplin A.V."/>
            <person name="Motuzova O.V."/>
            <person name="Kafarskaia L.I."/>
            <person name="Efimov B.A."/>
        </authorList>
    </citation>
    <scope>NUCLEOTIDE SEQUENCE [LARGE SCALE GENOMIC DNA]</scope>
    <source>
        <strain evidence="5 6">668</strain>
    </source>
</reference>
<evidence type="ECO:0000259" key="4">
    <source>
        <dbReference type="PROSITE" id="PS50932"/>
    </source>
</evidence>
<dbReference type="InterPro" id="IPR046335">
    <property type="entry name" value="LacI/GalR-like_sensor"/>
</dbReference>
<dbReference type="Gene3D" id="1.10.260.40">
    <property type="entry name" value="lambda repressor-like DNA-binding domains"/>
    <property type="match status" value="1"/>
</dbReference>
<keyword evidence="3" id="KW-0804">Transcription</keyword>
<feature type="domain" description="HTH lacI-type" evidence="4">
    <location>
        <begin position="6"/>
        <end position="60"/>
    </location>
</feature>
<dbReference type="InterPro" id="IPR028082">
    <property type="entry name" value="Peripla_BP_I"/>
</dbReference>
<evidence type="ECO:0000313" key="6">
    <source>
        <dbReference type="Proteomes" id="UP000053433"/>
    </source>
</evidence>
<dbReference type="SMART" id="SM00354">
    <property type="entry name" value="HTH_LACI"/>
    <property type="match status" value="1"/>
</dbReference>
<evidence type="ECO:0000256" key="1">
    <source>
        <dbReference type="ARBA" id="ARBA00023015"/>
    </source>
</evidence>
<dbReference type="SUPFAM" id="SSF53822">
    <property type="entry name" value="Periplasmic binding protein-like I"/>
    <property type="match status" value="1"/>
</dbReference>
<dbReference type="PRINTS" id="PR00036">
    <property type="entry name" value="HTHLACI"/>
</dbReference>
<dbReference type="RefSeq" id="WP_058723932.1">
    <property type="nucleotide sequence ID" value="NZ_JAXVED010000017.1"/>
</dbReference>